<evidence type="ECO:0000256" key="1">
    <source>
        <dbReference type="ARBA" id="ARBA00001946"/>
    </source>
</evidence>
<dbReference type="AlphaFoldDB" id="A0A1L3ZRZ2"/>
<name>A0A1L3ZRZ2_9SPHN</name>
<dbReference type="InterPro" id="IPR036649">
    <property type="entry name" value="Pyrophosphatase_sf"/>
</dbReference>
<keyword evidence="3" id="KW-0479">Metal-binding</keyword>
<evidence type="ECO:0000313" key="7">
    <source>
        <dbReference type="EMBL" id="API58388.1"/>
    </source>
</evidence>
<sequence>MARHLLSIAAAVAGLTLTGPAVAAGLHDVPAPSDAPETLTAIIEIPAGTDVKYEIDADGRIFVDRFMALPVVYPANYGSIAGTRAEDGDPLDILVFSRRAIAPGALIRVRPIGVLRMKDGPDTDDKVIAVPVSKVDKSYEPVKSVADLPPGDRDRLLAFFRIYKQDASGKTPILLSGFGDADEAKALLRGGFKPAFGK</sequence>
<dbReference type="Proteomes" id="UP000182063">
    <property type="component" value="Chromosome"/>
</dbReference>
<dbReference type="GO" id="GO:0000287">
    <property type="term" value="F:magnesium ion binding"/>
    <property type="evidence" value="ECO:0007669"/>
    <property type="project" value="InterPro"/>
</dbReference>
<dbReference type="PANTHER" id="PTHR10286">
    <property type="entry name" value="INORGANIC PYROPHOSPHATASE"/>
    <property type="match status" value="1"/>
</dbReference>
<evidence type="ECO:0000256" key="5">
    <source>
        <dbReference type="ARBA" id="ARBA00022842"/>
    </source>
</evidence>
<organism evidence="7 8">
    <name type="scientific">Tardibacter chloracetimidivorans</name>
    <dbReference type="NCBI Taxonomy" id="1921510"/>
    <lineage>
        <taxon>Bacteria</taxon>
        <taxon>Pseudomonadati</taxon>
        <taxon>Pseudomonadota</taxon>
        <taxon>Alphaproteobacteria</taxon>
        <taxon>Sphingomonadales</taxon>
        <taxon>Sphingomonadaceae</taxon>
        <taxon>Tardibacter</taxon>
    </lineage>
</organism>
<proteinExistence type="predicted"/>
<feature type="chain" id="PRO_5012476324" description="inorganic diphosphatase" evidence="6">
    <location>
        <begin position="24"/>
        <end position="198"/>
    </location>
</feature>
<keyword evidence="5" id="KW-0460">Magnesium</keyword>
<dbReference type="GO" id="GO:0006796">
    <property type="term" value="P:phosphate-containing compound metabolic process"/>
    <property type="evidence" value="ECO:0007669"/>
    <property type="project" value="InterPro"/>
</dbReference>
<evidence type="ECO:0000256" key="4">
    <source>
        <dbReference type="ARBA" id="ARBA00022801"/>
    </source>
</evidence>
<evidence type="ECO:0000256" key="3">
    <source>
        <dbReference type="ARBA" id="ARBA00022723"/>
    </source>
</evidence>
<evidence type="ECO:0000313" key="8">
    <source>
        <dbReference type="Proteomes" id="UP000182063"/>
    </source>
</evidence>
<dbReference type="InterPro" id="IPR008162">
    <property type="entry name" value="Pyrophosphatase"/>
</dbReference>
<dbReference type="OrthoDB" id="5187599at2"/>
<keyword evidence="8" id="KW-1185">Reference proteome</keyword>
<dbReference type="EC" id="3.6.1.1" evidence="2"/>
<dbReference type="CDD" id="cd00412">
    <property type="entry name" value="pyrophosphatase"/>
    <property type="match status" value="1"/>
</dbReference>
<dbReference type="GO" id="GO:0004427">
    <property type="term" value="F:inorganic diphosphate phosphatase activity"/>
    <property type="evidence" value="ECO:0007669"/>
    <property type="project" value="UniProtKB-EC"/>
</dbReference>
<gene>
    <name evidence="7" type="ORF">BSL82_02935</name>
</gene>
<dbReference type="SUPFAM" id="SSF50324">
    <property type="entry name" value="Inorganic pyrophosphatase"/>
    <property type="match status" value="1"/>
</dbReference>
<protein>
    <recommendedName>
        <fullName evidence="2">inorganic diphosphatase</fullName>
        <ecNumber evidence="2">3.6.1.1</ecNumber>
    </recommendedName>
</protein>
<dbReference type="PROSITE" id="PS00387">
    <property type="entry name" value="PPASE"/>
    <property type="match status" value="1"/>
</dbReference>
<keyword evidence="4" id="KW-0378">Hydrolase</keyword>
<feature type="signal peptide" evidence="6">
    <location>
        <begin position="1"/>
        <end position="23"/>
    </location>
</feature>
<dbReference type="EMBL" id="CP018221">
    <property type="protein sequence ID" value="API58388.1"/>
    <property type="molecule type" value="Genomic_DNA"/>
</dbReference>
<dbReference type="RefSeq" id="WP_072595961.1">
    <property type="nucleotide sequence ID" value="NZ_CP018221.1"/>
</dbReference>
<comment type="cofactor">
    <cofactor evidence="1">
        <name>Mg(2+)</name>
        <dbReference type="ChEBI" id="CHEBI:18420"/>
    </cofactor>
</comment>
<accession>A0A1L3ZRZ2</accession>
<evidence type="ECO:0000256" key="2">
    <source>
        <dbReference type="ARBA" id="ARBA00012146"/>
    </source>
</evidence>
<dbReference type="Gene3D" id="3.90.80.10">
    <property type="entry name" value="Inorganic pyrophosphatase"/>
    <property type="match status" value="1"/>
</dbReference>
<dbReference type="STRING" id="1921510.BSL82_02935"/>
<evidence type="ECO:0000256" key="6">
    <source>
        <dbReference type="SAM" id="SignalP"/>
    </source>
</evidence>
<keyword evidence="6" id="KW-0732">Signal</keyword>
<reference evidence="8" key="1">
    <citation type="submission" date="2016-11" db="EMBL/GenBank/DDBJ databases">
        <title>Complete Genome Sequence of alachlor-degrading Sphingomonas sp. strain JJ-A5.</title>
        <authorList>
            <person name="Lee H."/>
            <person name="Ka J.-O."/>
        </authorList>
    </citation>
    <scope>NUCLEOTIDE SEQUENCE [LARGE SCALE GENOMIC DNA]</scope>
    <source>
        <strain evidence="8">JJ-A5</strain>
    </source>
</reference>
<dbReference type="Pfam" id="PF00719">
    <property type="entry name" value="Pyrophosphatase"/>
    <property type="match status" value="1"/>
</dbReference>
<dbReference type="KEGG" id="sphj:BSL82_02935"/>
<dbReference type="GO" id="GO:0005737">
    <property type="term" value="C:cytoplasm"/>
    <property type="evidence" value="ECO:0007669"/>
    <property type="project" value="InterPro"/>
</dbReference>